<name>A0ABS1TM13_9BACI</name>
<proteinExistence type="predicted"/>
<feature type="region of interest" description="Disordered" evidence="1">
    <location>
        <begin position="50"/>
        <end position="86"/>
    </location>
</feature>
<feature type="non-terminal residue" evidence="2">
    <location>
        <position position="97"/>
    </location>
</feature>
<accession>A0ABS1TM13</accession>
<comment type="caution">
    <text evidence="2">The sequence shown here is derived from an EMBL/GenBank/DDBJ whole genome shotgun (WGS) entry which is preliminary data.</text>
</comment>
<sequence>MALGQPERASLIIRNTAAFSRVFLEHAAQTGLRESEPSTPAAARRNLATLFQETTMDAPKANKQKTDDGNAAPALKTPTDLRPQATTEVAEALNAVL</sequence>
<dbReference type="EMBL" id="JAESWB010000091">
    <property type="protein sequence ID" value="MBL4951794.1"/>
    <property type="molecule type" value="Genomic_DNA"/>
</dbReference>
<evidence type="ECO:0000313" key="2">
    <source>
        <dbReference type="EMBL" id="MBL4951794.1"/>
    </source>
</evidence>
<reference evidence="2 3" key="1">
    <citation type="submission" date="2021-01" db="EMBL/GenBank/DDBJ databases">
        <title>Genome public.</title>
        <authorList>
            <person name="Liu C."/>
            <person name="Sun Q."/>
        </authorList>
    </citation>
    <scope>NUCLEOTIDE SEQUENCE [LARGE SCALE GENOMIC DNA]</scope>
    <source>
        <strain evidence="2 3">YIM B02564</strain>
    </source>
</reference>
<evidence type="ECO:0000256" key="1">
    <source>
        <dbReference type="SAM" id="MobiDB-lite"/>
    </source>
</evidence>
<gene>
    <name evidence="2" type="ORF">JK635_06035</name>
</gene>
<organism evidence="2 3">
    <name type="scientific">Neobacillus paridis</name>
    <dbReference type="NCBI Taxonomy" id="2803862"/>
    <lineage>
        <taxon>Bacteria</taxon>
        <taxon>Bacillati</taxon>
        <taxon>Bacillota</taxon>
        <taxon>Bacilli</taxon>
        <taxon>Bacillales</taxon>
        <taxon>Bacillaceae</taxon>
        <taxon>Neobacillus</taxon>
    </lineage>
</organism>
<keyword evidence="3" id="KW-1185">Reference proteome</keyword>
<evidence type="ECO:0000313" key="3">
    <source>
        <dbReference type="Proteomes" id="UP000623967"/>
    </source>
</evidence>
<protein>
    <submittedName>
        <fullName evidence="2">Uncharacterized protein</fullName>
    </submittedName>
</protein>
<dbReference type="Proteomes" id="UP000623967">
    <property type="component" value="Unassembled WGS sequence"/>
</dbReference>